<protein>
    <submittedName>
        <fullName evidence="5">Histidine triad (HIT) family protein</fullName>
    </submittedName>
</protein>
<reference evidence="5 6" key="1">
    <citation type="submission" date="2016-10" db="EMBL/GenBank/DDBJ databases">
        <authorList>
            <person name="de Groot N.N."/>
        </authorList>
    </citation>
    <scope>NUCLEOTIDE SEQUENCE [LARGE SCALE GENOMIC DNA]</scope>
    <source>
        <strain evidence="6">P4-7,KCTC 19426,CECT 7604</strain>
    </source>
</reference>
<dbReference type="Gene3D" id="3.30.428.10">
    <property type="entry name" value="HIT-like"/>
    <property type="match status" value="1"/>
</dbReference>
<dbReference type="OrthoDB" id="9784774at2"/>
<gene>
    <name evidence="5" type="ORF">SAMN04515671_0176</name>
</gene>
<evidence type="ECO:0000256" key="1">
    <source>
        <dbReference type="PIRSR" id="PIRSR601310-1"/>
    </source>
</evidence>
<name>A0A1H0HR20_9ACTN</name>
<dbReference type="InterPro" id="IPR011146">
    <property type="entry name" value="HIT-like"/>
</dbReference>
<dbReference type="PROSITE" id="PS51084">
    <property type="entry name" value="HIT_2"/>
    <property type="match status" value="1"/>
</dbReference>
<dbReference type="AlphaFoldDB" id="A0A1H0HR20"/>
<evidence type="ECO:0000313" key="5">
    <source>
        <dbReference type="EMBL" id="SDO21569.1"/>
    </source>
</evidence>
<dbReference type="PRINTS" id="PR00332">
    <property type="entry name" value="HISTRIAD"/>
</dbReference>
<evidence type="ECO:0000259" key="4">
    <source>
        <dbReference type="PROSITE" id="PS51084"/>
    </source>
</evidence>
<dbReference type="GO" id="GO:0003824">
    <property type="term" value="F:catalytic activity"/>
    <property type="evidence" value="ECO:0007669"/>
    <property type="project" value="InterPro"/>
</dbReference>
<accession>A0A1H0HR20</accession>
<dbReference type="SUPFAM" id="SSF54197">
    <property type="entry name" value="HIT-like"/>
    <property type="match status" value="1"/>
</dbReference>
<dbReference type="EMBL" id="LT629710">
    <property type="protein sequence ID" value="SDO21569.1"/>
    <property type="molecule type" value="Genomic_DNA"/>
</dbReference>
<dbReference type="Proteomes" id="UP000198741">
    <property type="component" value="Chromosome I"/>
</dbReference>
<keyword evidence="6" id="KW-1185">Reference proteome</keyword>
<feature type="active site" description="Tele-AMP-histidine intermediate" evidence="1">
    <location>
        <position position="102"/>
    </location>
</feature>
<dbReference type="InterPro" id="IPR036265">
    <property type="entry name" value="HIT-like_sf"/>
</dbReference>
<dbReference type="RefSeq" id="WP_090474124.1">
    <property type="nucleotide sequence ID" value="NZ_LT629710.1"/>
</dbReference>
<dbReference type="STRING" id="1090615.SAMN04515671_0176"/>
<evidence type="ECO:0000313" key="6">
    <source>
        <dbReference type="Proteomes" id="UP000198741"/>
    </source>
</evidence>
<dbReference type="Pfam" id="PF01230">
    <property type="entry name" value="HIT"/>
    <property type="match status" value="1"/>
</dbReference>
<feature type="short sequence motif" description="Histidine triad motif" evidence="2 3">
    <location>
        <begin position="100"/>
        <end position="104"/>
    </location>
</feature>
<sequence length="116" mass="11956">MTDPDCLFCRIVAGAVPATIVYSDADVVAFRDINPHAPVHVLVVPRLHYADAAALAAADPALVGAMVSGARSVAAGEGVEKSGYRLIFNTGPDAGQTVFHAHLHLLGGGPLRLTMA</sequence>
<evidence type="ECO:0000256" key="2">
    <source>
        <dbReference type="PIRSR" id="PIRSR601310-3"/>
    </source>
</evidence>
<proteinExistence type="predicted"/>
<dbReference type="InterPro" id="IPR001310">
    <property type="entry name" value="Histidine_triad_HIT"/>
</dbReference>
<dbReference type="CDD" id="cd01276">
    <property type="entry name" value="PKCI_related"/>
    <property type="match status" value="1"/>
</dbReference>
<organism evidence="5 6">
    <name type="scientific">Nakamurella panacisegetis</name>
    <dbReference type="NCBI Taxonomy" id="1090615"/>
    <lineage>
        <taxon>Bacteria</taxon>
        <taxon>Bacillati</taxon>
        <taxon>Actinomycetota</taxon>
        <taxon>Actinomycetes</taxon>
        <taxon>Nakamurellales</taxon>
        <taxon>Nakamurellaceae</taxon>
        <taxon>Nakamurella</taxon>
    </lineage>
</organism>
<evidence type="ECO:0000256" key="3">
    <source>
        <dbReference type="PROSITE-ProRule" id="PRU00464"/>
    </source>
</evidence>
<feature type="domain" description="HIT" evidence="4">
    <location>
        <begin position="7"/>
        <end position="116"/>
    </location>
</feature>
<dbReference type="PANTHER" id="PTHR23089">
    <property type="entry name" value="HISTIDINE TRIAD HIT PROTEIN"/>
    <property type="match status" value="1"/>
</dbReference>